<evidence type="ECO:0000313" key="7">
    <source>
        <dbReference type="Proteomes" id="UP000193010"/>
    </source>
</evidence>
<dbReference type="InterPro" id="IPR001647">
    <property type="entry name" value="HTH_TetR"/>
</dbReference>
<feature type="DNA-binding region" description="H-T-H motif" evidence="4">
    <location>
        <begin position="49"/>
        <end position="68"/>
    </location>
</feature>
<dbReference type="RefSeq" id="WP_085225640.1">
    <property type="nucleotide sequence ID" value="NZ_AP022576.1"/>
</dbReference>
<name>A0A1X1TWD7_MYCFL</name>
<keyword evidence="1" id="KW-0805">Transcription regulation</keyword>
<dbReference type="Gene3D" id="1.10.357.10">
    <property type="entry name" value="Tetracycline Repressor, domain 2"/>
    <property type="match status" value="1"/>
</dbReference>
<keyword evidence="3" id="KW-0804">Transcription</keyword>
<dbReference type="OrthoDB" id="9795011at2"/>
<dbReference type="Pfam" id="PF21597">
    <property type="entry name" value="TetR_C_43"/>
    <property type="match status" value="1"/>
</dbReference>
<gene>
    <name evidence="6" type="ORF">AWC05_04180</name>
</gene>
<reference evidence="6 7" key="1">
    <citation type="submission" date="2016-01" db="EMBL/GenBank/DDBJ databases">
        <title>The new phylogeny of the genus Mycobacterium.</title>
        <authorList>
            <person name="Tarcisio F."/>
            <person name="Conor M."/>
            <person name="Antonella G."/>
            <person name="Elisabetta G."/>
            <person name="Giulia F.S."/>
            <person name="Sara T."/>
            <person name="Anna F."/>
            <person name="Clotilde B."/>
            <person name="Roberto B."/>
            <person name="Veronica D.S."/>
            <person name="Fabio R."/>
            <person name="Monica P."/>
            <person name="Olivier J."/>
            <person name="Enrico T."/>
            <person name="Nicola S."/>
        </authorList>
    </citation>
    <scope>NUCLEOTIDE SEQUENCE [LARGE SCALE GENOMIC DNA]</scope>
    <source>
        <strain evidence="6 7">DSM 44852</strain>
    </source>
</reference>
<dbReference type="InterPro" id="IPR049445">
    <property type="entry name" value="TetR_SbtR-like_C"/>
</dbReference>
<feature type="domain" description="HTH tetR-type" evidence="5">
    <location>
        <begin position="27"/>
        <end position="86"/>
    </location>
</feature>
<dbReference type="InterPro" id="IPR050109">
    <property type="entry name" value="HTH-type_TetR-like_transc_reg"/>
</dbReference>
<dbReference type="InterPro" id="IPR009057">
    <property type="entry name" value="Homeodomain-like_sf"/>
</dbReference>
<dbReference type="PRINTS" id="PR00455">
    <property type="entry name" value="HTHTETR"/>
</dbReference>
<proteinExistence type="predicted"/>
<dbReference type="GO" id="GO:0000976">
    <property type="term" value="F:transcription cis-regulatory region binding"/>
    <property type="evidence" value="ECO:0007669"/>
    <property type="project" value="TreeGrafter"/>
</dbReference>
<dbReference type="Proteomes" id="UP000193010">
    <property type="component" value="Unassembled WGS sequence"/>
</dbReference>
<dbReference type="AlphaFoldDB" id="A0A1X1TWD7"/>
<dbReference type="PROSITE" id="PS50977">
    <property type="entry name" value="HTH_TETR_2"/>
    <property type="match status" value="1"/>
</dbReference>
<dbReference type="Pfam" id="PF00440">
    <property type="entry name" value="TetR_N"/>
    <property type="match status" value="1"/>
</dbReference>
<evidence type="ECO:0000313" key="6">
    <source>
        <dbReference type="EMBL" id="ORV48890.1"/>
    </source>
</evidence>
<evidence type="ECO:0000256" key="1">
    <source>
        <dbReference type="ARBA" id="ARBA00023015"/>
    </source>
</evidence>
<dbReference type="EMBL" id="LQOV01000033">
    <property type="protein sequence ID" value="ORV48890.1"/>
    <property type="molecule type" value="Genomic_DNA"/>
</dbReference>
<dbReference type="PANTHER" id="PTHR30055:SF234">
    <property type="entry name" value="HTH-TYPE TRANSCRIPTIONAL REGULATOR BETI"/>
    <property type="match status" value="1"/>
</dbReference>
<dbReference type="InterPro" id="IPR036271">
    <property type="entry name" value="Tet_transcr_reg_TetR-rel_C_sf"/>
</dbReference>
<evidence type="ECO:0000256" key="3">
    <source>
        <dbReference type="ARBA" id="ARBA00023163"/>
    </source>
</evidence>
<dbReference type="GO" id="GO:0003700">
    <property type="term" value="F:DNA-binding transcription factor activity"/>
    <property type="evidence" value="ECO:0007669"/>
    <property type="project" value="TreeGrafter"/>
</dbReference>
<dbReference type="SUPFAM" id="SSF46689">
    <property type="entry name" value="Homeodomain-like"/>
    <property type="match status" value="1"/>
</dbReference>
<evidence type="ECO:0000256" key="4">
    <source>
        <dbReference type="PROSITE-ProRule" id="PRU00335"/>
    </source>
</evidence>
<evidence type="ECO:0000259" key="5">
    <source>
        <dbReference type="PROSITE" id="PS50977"/>
    </source>
</evidence>
<accession>A0A1X1TWD7</accession>
<sequence length="205" mass="21718">MSQQPPIGAARARLDRLVDPPMRADARRNYDALLAAADELFAANGPQVALDEIARRAGVGNATLYRHFPDRRDLLVAVCVSEVQALCVLGEKLAAEPDSGQAFTRWLRAYITHVGAKNGLAAAFATGRRDDSEFVEACQSAVHAIGASLLHRAQVDGVVRTDVTLGDVITLVNAIAMAAETTGEGEADRMLAIVLTGIAGSQKKT</sequence>
<organism evidence="6 7">
    <name type="scientific">Mycobacterium florentinum</name>
    <dbReference type="NCBI Taxonomy" id="292462"/>
    <lineage>
        <taxon>Bacteria</taxon>
        <taxon>Bacillati</taxon>
        <taxon>Actinomycetota</taxon>
        <taxon>Actinomycetes</taxon>
        <taxon>Mycobacteriales</taxon>
        <taxon>Mycobacteriaceae</taxon>
        <taxon>Mycobacterium</taxon>
        <taxon>Mycobacterium simiae complex</taxon>
    </lineage>
</organism>
<dbReference type="PANTHER" id="PTHR30055">
    <property type="entry name" value="HTH-TYPE TRANSCRIPTIONAL REGULATOR RUTR"/>
    <property type="match status" value="1"/>
</dbReference>
<dbReference type="SUPFAM" id="SSF48498">
    <property type="entry name" value="Tetracyclin repressor-like, C-terminal domain"/>
    <property type="match status" value="1"/>
</dbReference>
<keyword evidence="2 4" id="KW-0238">DNA-binding</keyword>
<dbReference type="STRING" id="292462.AWC05_04180"/>
<evidence type="ECO:0000256" key="2">
    <source>
        <dbReference type="ARBA" id="ARBA00023125"/>
    </source>
</evidence>
<protein>
    <recommendedName>
        <fullName evidence="5">HTH tetR-type domain-containing protein</fullName>
    </recommendedName>
</protein>
<comment type="caution">
    <text evidence="6">The sequence shown here is derived from an EMBL/GenBank/DDBJ whole genome shotgun (WGS) entry which is preliminary data.</text>
</comment>
<keyword evidence="7" id="KW-1185">Reference proteome</keyword>